<dbReference type="Proteomes" id="UP001521116">
    <property type="component" value="Unassembled WGS sequence"/>
</dbReference>
<proteinExistence type="predicted"/>
<feature type="compositionally biased region" description="Polar residues" evidence="1">
    <location>
        <begin position="849"/>
        <end position="858"/>
    </location>
</feature>
<feature type="compositionally biased region" description="Basic and acidic residues" evidence="1">
    <location>
        <begin position="575"/>
        <end position="670"/>
    </location>
</feature>
<feature type="compositionally biased region" description="Basic and acidic residues" evidence="1">
    <location>
        <begin position="61"/>
        <end position="72"/>
    </location>
</feature>
<evidence type="ECO:0000313" key="3">
    <source>
        <dbReference type="Proteomes" id="UP001521116"/>
    </source>
</evidence>
<reference evidence="2 3" key="1">
    <citation type="submission" date="2024-02" db="EMBL/GenBank/DDBJ databases">
        <title>De novo assembly and annotation of 12 fungi associated with fruit tree decline syndrome in Ontario, Canada.</title>
        <authorList>
            <person name="Sulman M."/>
            <person name="Ellouze W."/>
            <person name="Ilyukhin E."/>
        </authorList>
    </citation>
    <scope>NUCLEOTIDE SEQUENCE [LARGE SCALE GENOMIC DNA]</scope>
    <source>
        <strain evidence="2 3">M1-105</strain>
    </source>
</reference>
<feature type="compositionally biased region" description="Polar residues" evidence="1">
    <location>
        <begin position="897"/>
        <end position="917"/>
    </location>
</feature>
<feature type="compositionally biased region" description="Acidic residues" evidence="1">
    <location>
        <begin position="919"/>
        <end position="933"/>
    </location>
</feature>
<feature type="compositionally biased region" description="Polar residues" evidence="1">
    <location>
        <begin position="741"/>
        <end position="766"/>
    </location>
</feature>
<feature type="region of interest" description="Disordered" evidence="1">
    <location>
        <begin position="241"/>
        <end position="260"/>
    </location>
</feature>
<dbReference type="PANTHER" id="PTHR28298">
    <property type="entry name" value="EISOSOME PROTEIN 1"/>
    <property type="match status" value="1"/>
</dbReference>
<feature type="compositionally biased region" description="Basic and acidic residues" evidence="1">
    <location>
        <begin position="810"/>
        <end position="821"/>
    </location>
</feature>
<protein>
    <submittedName>
        <fullName evidence="2">Eisosome assembly protein</fullName>
    </submittedName>
</protein>
<keyword evidence="3" id="KW-1185">Reference proteome</keyword>
<name>A0ABR3SGR8_9PEZI</name>
<feature type="compositionally biased region" description="Polar residues" evidence="1">
    <location>
        <begin position="16"/>
        <end position="27"/>
    </location>
</feature>
<feature type="compositionally biased region" description="Acidic residues" evidence="1">
    <location>
        <begin position="707"/>
        <end position="719"/>
    </location>
</feature>
<dbReference type="Pfam" id="PF12757">
    <property type="entry name" value="Eisosome1"/>
    <property type="match status" value="1"/>
</dbReference>
<gene>
    <name evidence="2" type="primary">EIS1</name>
    <name evidence="2" type="ORF">SLS56_009662</name>
</gene>
<organism evidence="2 3">
    <name type="scientific">Neofusicoccum ribis</name>
    <dbReference type="NCBI Taxonomy" id="45134"/>
    <lineage>
        <taxon>Eukaryota</taxon>
        <taxon>Fungi</taxon>
        <taxon>Dikarya</taxon>
        <taxon>Ascomycota</taxon>
        <taxon>Pezizomycotina</taxon>
        <taxon>Dothideomycetes</taxon>
        <taxon>Dothideomycetes incertae sedis</taxon>
        <taxon>Botryosphaeriales</taxon>
        <taxon>Botryosphaeriaceae</taxon>
        <taxon>Neofusicoccum</taxon>
    </lineage>
</organism>
<evidence type="ECO:0000313" key="2">
    <source>
        <dbReference type="EMBL" id="KAL1620483.1"/>
    </source>
</evidence>
<accession>A0ABR3SGR8</accession>
<feature type="region of interest" description="Disordered" evidence="1">
    <location>
        <begin position="575"/>
        <end position="965"/>
    </location>
</feature>
<feature type="compositionally biased region" description="Low complexity" evidence="1">
    <location>
        <begin position="874"/>
        <end position="883"/>
    </location>
</feature>
<evidence type="ECO:0000256" key="1">
    <source>
        <dbReference type="SAM" id="MobiDB-lite"/>
    </source>
</evidence>
<sequence length="965" mass="103658">MAATAAHIEQPHVTAPDTQPFSPQSRKSIAAGDVACPDPAAHGKDKRLQEQASTAALYVTHPDRAASTRRGDPLGPDGKLSSAGMRLQVHRDSAAQATDHASTGAATSLKFARAQDLPSFPVVGIDTANSAGSAALLAAGNKTKIEWWKPDGTSDNAAKAALLAKDYKMAPQWQPELSAAGSKAALLAHKDGAKLKLWVPEASADGSSAAGIAMRNKTLSPQIDFGYTDTGKRNALTAATGAVAARSRNRADSSPAPLPNYPDAANSAHNSLNAATVAHRPSVKIPEDASRLNSEAMESARITHIGANVPKEMFGAAPPVAIEVDEQRRQAALRASAISMAKKMYDTQQSAINEAAGISNVGETAARGASARPVSTASTTASTADLKTQAMQYMKVQEQAQKLAAERLSKLEPDGQTAFRNYYGYSNAPQRSRLSIRRGRRRASSEGAMVDSDDEEQSRRIRNQMSVFNTKLAQVDAKKRQKDRENLLAAAERKVNAQMHTMDEKVFMETGKVSQSMMDEWEAKARAKATEQSEKRMENHGKVHVGGGRFLDQSEIDAIAADRVAPTLNEISEAAEAKRARDEEERLDEEEKKRVAAVEKEREAERKAEEKRITGKLKAEEKARKAQEKAAAKTDKEAEKARHDEEKRIKQDEKRKSKAEENHDEHDDHASAPMTVLEPRPATSSTHRDERPIPLTQIPSYHAEVEAIGDVDSSDEAYENENAVDSAEESNKTRRVATAPAGTTINIGSAAPTYSSNQPIDISTNKTAKEISFSAPTSPVDPSSSSKEGGGSRGLKSFFSRLKRRSRISGSKERDEKEESGSRSNRSSFIGGAALRSQTSLVAEREQQQQRPSTSSPGMTDRAAPMATGAAMRSSPSISSLESGEVARTASRGGFASSWSSRGRQRSAATGVSSMSNGDDADDEFVDAPEADGGEALAPPPRVGSALAKRSTESPQRDSRFMERF</sequence>
<feature type="region of interest" description="Disordered" evidence="1">
    <location>
        <begin position="1"/>
        <end position="101"/>
    </location>
</feature>
<feature type="region of interest" description="Disordered" evidence="1">
    <location>
        <begin position="433"/>
        <end position="458"/>
    </location>
</feature>
<feature type="compositionally biased region" description="Basic and acidic residues" evidence="1">
    <location>
        <begin position="950"/>
        <end position="965"/>
    </location>
</feature>
<dbReference type="PANTHER" id="PTHR28298:SF1">
    <property type="entry name" value="EISOSOME PROTEIN 1"/>
    <property type="match status" value="1"/>
</dbReference>
<dbReference type="EMBL" id="JAJVDC020000168">
    <property type="protein sequence ID" value="KAL1620483.1"/>
    <property type="molecule type" value="Genomic_DNA"/>
</dbReference>
<comment type="caution">
    <text evidence="2">The sequence shown here is derived from an EMBL/GenBank/DDBJ whole genome shotgun (WGS) entry which is preliminary data.</text>
</comment>
<dbReference type="InterPro" id="IPR024527">
    <property type="entry name" value="Eisosome1"/>
</dbReference>